<evidence type="ECO:0000313" key="1">
    <source>
        <dbReference type="EMBL" id="HGB36489.1"/>
    </source>
</evidence>
<organism evidence="1">
    <name type="scientific">candidate division WOR-3 bacterium</name>
    <dbReference type="NCBI Taxonomy" id="2052148"/>
    <lineage>
        <taxon>Bacteria</taxon>
        <taxon>Bacteria division WOR-3</taxon>
    </lineage>
</organism>
<gene>
    <name evidence="1" type="ORF">ENV38_06275</name>
</gene>
<sequence>MLVAKIFGYLILSQMVKILPYEKEFVFYPFRGLRPTYEANIEVCVYEDSFTVEFQTPSYVVVRKSLTRDSFDPNSEACFYLLVKNRSNSAEGYLFAVNANNIQLDGLVHSYDNIVTSWDEVWSSKVEVKDSLWNVGITIPFKVFRENFDSLYFYFTWTVFTPSGIEIVSSYPIPEGYSRFDLRFADFSFPALKKRFDRLFSFTPYLAVIRENSITTKIGAELKLVKGDMTLQSTINPERYSIEGDIDQFNLKRRRSIKLEEKRPFFTEGLDLWKMPFEAFYSRSIGDFIGGVKLGLNKNTFRFQGLILYEDSVISRYSPSRILTASIASYRPSKAFENRLFFITKGDTVGAGVNANFFLPYGFKVKTQFTRAQGNDFYLEVKRFSKTGFWISSGAERLDANFNLPTAYISYFENTISYWIFSGITKTFERKYFTEASLSFGYTYSNFLDGAPFERFGNVYATVYPISSVELTFGVEPMKTFYNGVYYNNINYVISTAFGVSKPSTFYFEYIWGENYGNNLRFLNLCGNFSISGKLYCEGGAGFVEEGPSEDQRVYLMGSYSPMERVYLRFFSQRSTLSDRTDLNLMFQYEFFAGSNVFVVINRTVRSEQVSTPVMLKVAYELRF</sequence>
<dbReference type="EMBL" id="DTGD01000235">
    <property type="protein sequence ID" value="HGB36489.1"/>
    <property type="molecule type" value="Genomic_DNA"/>
</dbReference>
<proteinExistence type="predicted"/>
<dbReference type="AlphaFoldDB" id="A0A7V3KPM0"/>
<reference evidence="1" key="1">
    <citation type="journal article" date="2020" name="mSystems">
        <title>Genome- and Community-Level Interaction Insights into Carbon Utilization and Element Cycling Functions of Hydrothermarchaeota in Hydrothermal Sediment.</title>
        <authorList>
            <person name="Zhou Z."/>
            <person name="Liu Y."/>
            <person name="Xu W."/>
            <person name="Pan J."/>
            <person name="Luo Z.H."/>
            <person name="Li M."/>
        </authorList>
    </citation>
    <scope>NUCLEOTIDE SEQUENCE [LARGE SCALE GENOMIC DNA]</scope>
    <source>
        <strain evidence="1">SpSt-754</strain>
    </source>
</reference>
<accession>A0A7V3KPM0</accession>
<name>A0A7V3KPM0_UNCW3</name>
<protein>
    <submittedName>
        <fullName evidence="1">Uncharacterized protein</fullName>
    </submittedName>
</protein>
<comment type="caution">
    <text evidence="1">The sequence shown here is derived from an EMBL/GenBank/DDBJ whole genome shotgun (WGS) entry which is preliminary data.</text>
</comment>